<organism evidence="7 8">
    <name type="scientific">Lactobacillus gigeriorum DSM 23908 = CRBIP 24.85</name>
    <dbReference type="NCBI Taxonomy" id="1423751"/>
    <lineage>
        <taxon>Bacteria</taxon>
        <taxon>Bacillati</taxon>
        <taxon>Bacillota</taxon>
        <taxon>Bacilli</taxon>
        <taxon>Lactobacillales</taxon>
        <taxon>Lactobacillaceae</taxon>
        <taxon>Lactobacillus</taxon>
    </lineage>
</organism>
<name>I7LFR4_9LACO</name>
<keyword evidence="5" id="KW-1133">Transmembrane helix</keyword>
<dbReference type="EMBL" id="CAKC01000040">
    <property type="protein sequence ID" value="CCI86898.1"/>
    <property type="molecule type" value="Genomic_DNA"/>
</dbReference>
<keyword evidence="2" id="KW-0479">Metal-binding</keyword>
<evidence type="ECO:0000256" key="1">
    <source>
        <dbReference type="ARBA" id="ARBA00022670"/>
    </source>
</evidence>
<evidence type="ECO:0000256" key="5">
    <source>
        <dbReference type="SAM" id="Phobius"/>
    </source>
</evidence>
<gene>
    <name evidence="7" type="ORF">BN52_09305</name>
</gene>
<dbReference type="STRING" id="1423751.FC38_GL000354"/>
<dbReference type="GO" id="GO:0031012">
    <property type="term" value="C:extracellular matrix"/>
    <property type="evidence" value="ECO:0007669"/>
    <property type="project" value="InterPro"/>
</dbReference>
<dbReference type="AlphaFoldDB" id="I7LFR4"/>
<feature type="transmembrane region" description="Helical" evidence="5">
    <location>
        <begin position="7"/>
        <end position="24"/>
    </location>
</feature>
<dbReference type="GO" id="GO:0008270">
    <property type="term" value="F:zinc ion binding"/>
    <property type="evidence" value="ECO:0007669"/>
    <property type="project" value="InterPro"/>
</dbReference>
<dbReference type="GO" id="GO:0006508">
    <property type="term" value="P:proteolysis"/>
    <property type="evidence" value="ECO:0007669"/>
    <property type="project" value="UniProtKB-KW"/>
</dbReference>
<dbReference type="InterPro" id="IPR001818">
    <property type="entry name" value="Pept_M10_metallopeptidase"/>
</dbReference>
<evidence type="ECO:0000256" key="4">
    <source>
        <dbReference type="ARBA" id="ARBA00022833"/>
    </source>
</evidence>
<dbReference type="GO" id="GO:0004222">
    <property type="term" value="F:metalloendopeptidase activity"/>
    <property type="evidence" value="ECO:0007669"/>
    <property type="project" value="InterPro"/>
</dbReference>
<dbReference type="CDD" id="cd04268">
    <property type="entry name" value="ZnMc_MMP_like"/>
    <property type="match status" value="1"/>
</dbReference>
<protein>
    <recommendedName>
        <fullName evidence="6">Peptidase M10 metallopeptidase domain-containing protein</fullName>
    </recommendedName>
</protein>
<dbReference type="Pfam" id="PF00413">
    <property type="entry name" value="Peptidase_M10"/>
    <property type="match status" value="1"/>
</dbReference>
<keyword evidence="4" id="KW-0862">Zinc</keyword>
<keyword evidence="5" id="KW-0812">Transmembrane</keyword>
<feature type="domain" description="Peptidase M10 metallopeptidase" evidence="6">
    <location>
        <begin position="93"/>
        <end position="221"/>
    </location>
</feature>
<accession>I7LFR4</accession>
<dbReference type="SUPFAM" id="SSF55486">
    <property type="entry name" value="Metalloproteases ('zincins'), catalytic domain"/>
    <property type="match status" value="1"/>
</dbReference>
<evidence type="ECO:0000256" key="2">
    <source>
        <dbReference type="ARBA" id="ARBA00022723"/>
    </source>
</evidence>
<dbReference type="Proteomes" id="UP000009326">
    <property type="component" value="Unassembled WGS sequence"/>
</dbReference>
<dbReference type="InterPro" id="IPR024079">
    <property type="entry name" value="MetalloPept_cat_dom_sf"/>
</dbReference>
<keyword evidence="5" id="KW-0472">Membrane</keyword>
<evidence type="ECO:0000256" key="3">
    <source>
        <dbReference type="ARBA" id="ARBA00022801"/>
    </source>
</evidence>
<keyword evidence="3" id="KW-0378">Hydrolase</keyword>
<evidence type="ECO:0000313" key="8">
    <source>
        <dbReference type="Proteomes" id="UP000009326"/>
    </source>
</evidence>
<dbReference type="OrthoDB" id="2148705at2"/>
<evidence type="ECO:0000313" key="7">
    <source>
        <dbReference type="EMBL" id="CCI86898.1"/>
    </source>
</evidence>
<sequence>MRNFFRLLRRLLVIALICFGVWLYRTDTNVRYATNDSLNVLFTRINQLIATGSLQLPKEINQAEDHEPTATSKDKPATWSKATASVFLNLDDNQQLKAASLDAINAWNQTGAFRFFLTNQKKTADIVISTVDDPNTNAAGQTSTTYNPVTGHLLHATVHLNRYYLQNPFYGYNHERIVNTAEHELGHAMGLSHTNSVSVMYPKGSIYTIQPNDITTLKKLYHEK</sequence>
<comment type="caution">
    <text evidence="7">The sequence shown here is derived from an EMBL/GenBank/DDBJ whole genome shotgun (WGS) entry which is preliminary data.</text>
</comment>
<proteinExistence type="predicted"/>
<dbReference type="Gene3D" id="3.40.390.10">
    <property type="entry name" value="Collagenase (Catalytic Domain)"/>
    <property type="match status" value="1"/>
</dbReference>
<reference evidence="7 8" key="1">
    <citation type="submission" date="2012-06" db="EMBL/GenBank/DDBJ databases">
        <title>Draft genome sequence of Lactobacillus gigeriorum CRBIP 24.85T, isolated from chicken crop.</title>
        <authorList>
            <person name="Cousin S."/>
            <person name="Ma L."/>
            <person name="Creno S."/>
            <person name="Clermont D."/>
            <person name="Loux V."/>
            <person name="Bizet C."/>
            <person name="Bouchier C."/>
        </authorList>
    </citation>
    <scope>NUCLEOTIDE SEQUENCE [LARGE SCALE GENOMIC DNA]</scope>
    <source>
        <strain evidence="8">CRBIP 24.85T</strain>
    </source>
</reference>
<dbReference type="RefSeq" id="WP_008472971.1">
    <property type="nucleotide sequence ID" value="NZ_AYZO01000013.1"/>
</dbReference>
<keyword evidence="1" id="KW-0645">Protease</keyword>
<evidence type="ECO:0000259" key="6">
    <source>
        <dbReference type="Pfam" id="PF00413"/>
    </source>
</evidence>